<name>A0A139I0H8_9PEZI</name>
<dbReference type="Gene3D" id="3.40.50.150">
    <property type="entry name" value="Vaccinia Virus protein VP39"/>
    <property type="match status" value="1"/>
</dbReference>
<evidence type="ECO:0000313" key="1">
    <source>
        <dbReference type="EMBL" id="KXT08235.1"/>
    </source>
</evidence>
<reference evidence="1 2" key="1">
    <citation type="submission" date="2015-07" db="EMBL/GenBank/DDBJ databases">
        <title>Comparative genomics of the Sigatoka disease complex on banana suggests a link between parallel evolutionary changes in Pseudocercospora fijiensis and Pseudocercospora eumusae and increased virulence on the banana host.</title>
        <authorList>
            <person name="Chang T.-C."/>
            <person name="Salvucci A."/>
            <person name="Crous P.W."/>
            <person name="Stergiopoulos I."/>
        </authorList>
    </citation>
    <scope>NUCLEOTIDE SEQUENCE [LARGE SCALE GENOMIC DNA]</scope>
    <source>
        <strain evidence="1 2">CBS 116634</strain>
    </source>
</reference>
<dbReference type="Proteomes" id="UP000073492">
    <property type="component" value="Unassembled WGS sequence"/>
</dbReference>
<keyword evidence="2" id="KW-1185">Reference proteome</keyword>
<dbReference type="AlphaFoldDB" id="A0A139I0H8"/>
<dbReference type="OrthoDB" id="3649598at2759"/>
<evidence type="ECO:0008006" key="3">
    <source>
        <dbReference type="Google" id="ProtNLM"/>
    </source>
</evidence>
<proteinExistence type="predicted"/>
<gene>
    <name evidence="1" type="ORF">AC579_81</name>
</gene>
<organism evidence="1 2">
    <name type="scientific">Pseudocercospora musae</name>
    <dbReference type="NCBI Taxonomy" id="113226"/>
    <lineage>
        <taxon>Eukaryota</taxon>
        <taxon>Fungi</taxon>
        <taxon>Dikarya</taxon>
        <taxon>Ascomycota</taxon>
        <taxon>Pezizomycotina</taxon>
        <taxon>Dothideomycetes</taxon>
        <taxon>Dothideomycetidae</taxon>
        <taxon>Mycosphaerellales</taxon>
        <taxon>Mycosphaerellaceae</taxon>
        <taxon>Pseudocercospora</taxon>
    </lineage>
</organism>
<dbReference type="STRING" id="113226.A0A139I0H8"/>
<accession>A0A139I0H8</accession>
<evidence type="ECO:0000313" key="2">
    <source>
        <dbReference type="Proteomes" id="UP000073492"/>
    </source>
</evidence>
<dbReference type="EMBL" id="LFZO01000472">
    <property type="protein sequence ID" value="KXT08235.1"/>
    <property type="molecule type" value="Genomic_DNA"/>
</dbReference>
<sequence length="69" mass="7346">MTSKDQAFAPFTPERAAAYASTRGSAYPPALCNRILEYHTGSRDVFLDVGTGPGKLVFDLLPSITKGLG</sequence>
<dbReference type="InterPro" id="IPR029063">
    <property type="entry name" value="SAM-dependent_MTases_sf"/>
</dbReference>
<protein>
    <recommendedName>
        <fullName evidence="3">DOT1 domain-containing protein</fullName>
    </recommendedName>
</protein>
<comment type="caution">
    <text evidence="1">The sequence shown here is derived from an EMBL/GenBank/DDBJ whole genome shotgun (WGS) entry which is preliminary data.</text>
</comment>